<feature type="transmembrane region" description="Helical" evidence="3">
    <location>
        <begin position="79"/>
        <end position="100"/>
    </location>
</feature>
<feature type="compositionally biased region" description="Basic and acidic residues" evidence="2">
    <location>
        <begin position="279"/>
        <end position="321"/>
    </location>
</feature>
<dbReference type="EMBL" id="BRXZ01002115">
    <property type="protein sequence ID" value="GMH54779.1"/>
    <property type="molecule type" value="Genomic_DNA"/>
</dbReference>
<dbReference type="Proteomes" id="UP001165082">
    <property type="component" value="Unassembled WGS sequence"/>
</dbReference>
<feature type="transmembrane region" description="Helical" evidence="3">
    <location>
        <begin position="112"/>
        <end position="129"/>
    </location>
</feature>
<evidence type="ECO:0000256" key="3">
    <source>
        <dbReference type="SAM" id="Phobius"/>
    </source>
</evidence>
<feature type="compositionally biased region" description="Low complexity" evidence="2">
    <location>
        <begin position="371"/>
        <end position="380"/>
    </location>
</feature>
<keyword evidence="3" id="KW-0472">Membrane</keyword>
<keyword evidence="3" id="KW-0812">Transmembrane</keyword>
<name>A0A9W6ZHW1_9STRA</name>
<keyword evidence="1" id="KW-0175">Coiled coil</keyword>
<reference evidence="4" key="1">
    <citation type="submission" date="2022-07" db="EMBL/GenBank/DDBJ databases">
        <title>Genome analysis of Parmales, a sister group of diatoms, reveals the evolutionary specialization of diatoms from phago-mixotrophs to photoautotrophs.</title>
        <authorList>
            <person name="Ban H."/>
            <person name="Sato S."/>
            <person name="Yoshikawa S."/>
            <person name="Kazumasa Y."/>
            <person name="Nakamura Y."/>
            <person name="Ichinomiya M."/>
            <person name="Saitoh K."/>
            <person name="Sato N."/>
            <person name="Blanc-Mathieu R."/>
            <person name="Endo H."/>
            <person name="Kuwata A."/>
            <person name="Ogata H."/>
        </authorList>
    </citation>
    <scope>NUCLEOTIDE SEQUENCE</scope>
</reference>
<organism evidence="4 5">
    <name type="scientific">Triparma retinervis</name>
    <dbReference type="NCBI Taxonomy" id="2557542"/>
    <lineage>
        <taxon>Eukaryota</taxon>
        <taxon>Sar</taxon>
        <taxon>Stramenopiles</taxon>
        <taxon>Ochrophyta</taxon>
        <taxon>Bolidophyceae</taxon>
        <taxon>Parmales</taxon>
        <taxon>Triparmaceae</taxon>
        <taxon>Triparma</taxon>
    </lineage>
</organism>
<protein>
    <submittedName>
        <fullName evidence="4">Uncharacterized protein</fullName>
    </submittedName>
</protein>
<feature type="compositionally biased region" description="Low complexity" evidence="2">
    <location>
        <begin position="322"/>
        <end position="348"/>
    </location>
</feature>
<dbReference type="AlphaFoldDB" id="A0A9W6ZHW1"/>
<keyword evidence="5" id="KW-1185">Reference proteome</keyword>
<evidence type="ECO:0000313" key="4">
    <source>
        <dbReference type="EMBL" id="GMH54779.1"/>
    </source>
</evidence>
<feature type="coiled-coil region" evidence="1">
    <location>
        <begin position="169"/>
        <end position="199"/>
    </location>
</feature>
<evidence type="ECO:0000256" key="1">
    <source>
        <dbReference type="SAM" id="Coils"/>
    </source>
</evidence>
<evidence type="ECO:0000256" key="2">
    <source>
        <dbReference type="SAM" id="MobiDB-lite"/>
    </source>
</evidence>
<keyword evidence="3" id="KW-1133">Transmembrane helix</keyword>
<comment type="caution">
    <text evidence="4">The sequence shown here is derived from an EMBL/GenBank/DDBJ whole genome shotgun (WGS) entry which is preliminary data.</text>
</comment>
<sequence>MGTAWSTTIPRDSTEEWVVVHVRGWVRGNLWRDPSSLFWAHINKWDAREGPYGLVPEYMTLDEWKVLYKRTLKVFRVEWAKTMFCWSSGIFFTFFFAALVKAYVDMPPYTSFILYFPIICWWWIIKFFLGQRRNTKQQINDILAYDHDEYQFYYFTGSTAEEPRFGWQIKSVVNRKEKQKEDRRRERNEERKLRDAEDRALMDKYGVDTMDKVEELQKNEEKELMKKYGVDKMDKVRDIQDKELMEKYGVDSMDKVEDIQDKESMEKYGVDSMDKVKEIQDKEMMEKYGIDSINKRKEEEKRKKEEEEKREKEGEEEKAKAAAEVASAKGASNKVAPAPAVDVTVPAGDAGGEGGGDGGNGGGGGDGVGGEDVTAVADAV</sequence>
<proteinExistence type="predicted"/>
<feature type="compositionally biased region" description="Gly residues" evidence="2">
    <location>
        <begin position="349"/>
        <end position="370"/>
    </location>
</feature>
<feature type="region of interest" description="Disordered" evidence="2">
    <location>
        <begin position="279"/>
        <end position="380"/>
    </location>
</feature>
<gene>
    <name evidence="4" type="ORF">TrRE_jg8881</name>
</gene>
<evidence type="ECO:0000313" key="5">
    <source>
        <dbReference type="Proteomes" id="UP001165082"/>
    </source>
</evidence>
<accession>A0A9W6ZHW1</accession>